<dbReference type="Proteomes" id="UP001066276">
    <property type="component" value="Chromosome 9"/>
</dbReference>
<accession>A0AAV7MY21</accession>
<evidence type="ECO:0000256" key="1">
    <source>
        <dbReference type="SAM" id="MobiDB-lite"/>
    </source>
</evidence>
<protein>
    <submittedName>
        <fullName evidence="2">Uncharacterized protein</fullName>
    </submittedName>
</protein>
<reference evidence="2" key="1">
    <citation type="journal article" date="2022" name="bioRxiv">
        <title>Sequencing and chromosome-scale assembly of the giantPleurodeles waltlgenome.</title>
        <authorList>
            <person name="Brown T."/>
            <person name="Elewa A."/>
            <person name="Iarovenko S."/>
            <person name="Subramanian E."/>
            <person name="Araus A.J."/>
            <person name="Petzold A."/>
            <person name="Susuki M."/>
            <person name="Suzuki K.-i.T."/>
            <person name="Hayashi T."/>
            <person name="Toyoda A."/>
            <person name="Oliveira C."/>
            <person name="Osipova E."/>
            <person name="Leigh N.D."/>
            <person name="Simon A."/>
            <person name="Yun M.H."/>
        </authorList>
    </citation>
    <scope>NUCLEOTIDE SEQUENCE</scope>
    <source>
        <strain evidence="2">20211129_DDA</strain>
        <tissue evidence="2">Liver</tissue>
    </source>
</reference>
<feature type="region of interest" description="Disordered" evidence="1">
    <location>
        <begin position="170"/>
        <end position="220"/>
    </location>
</feature>
<feature type="compositionally biased region" description="Polar residues" evidence="1">
    <location>
        <begin position="24"/>
        <end position="37"/>
    </location>
</feature>
<keyword evidence="3" id="KW-1185">Reference proteome</keyword>
<proteinExistence type="predicted"/>
<comment type="caution">
    <text evidence="2">The sequence shown here is derived from an EMBL/GenBank/DDBJ whole genome shotgun (WGS) entry which is preliminary data.</text>
</comment>
<dbReference type="AlphaFoldDB" id="A0AAV7MY21"/>
<dbReference type="EMBL" id="JANPWB010000013">
    <property type="protein sequence ID" value="KAJ1106893.1"/>
    <property type="molecule type" value="Genomic_DNA"/>
</dbReference>
<organism evidence="2 3">
    <name type="scientific">Pleurodeles waltl</name>
    <name type="common">Iberian ribbed newt</name>
    <dbReference type="NCBI Taxonomy" id="8319"/>
    <lineage>
        <taxon>Eukaryota</taxon>
        <taxon>Metazoa</taxon>
        <taxon>Chordata</taxon>
        <taxon>Craniata</taxon>
        <taxon>Vertebrata</taxon>
        <taxon>Euteleostomi</taxon>
        <taxon>Amphibia</taxon>
        <taxon>Batrachia</taxon>
        <taxon>Caudata</taxon>
        <taxon>Salamandroidea</taxon>
        <taxon>Salamandridae</taxon>
        <taxon>Pleurodelinae</taxon>
        <taxon>Pleurodeles</taxon>
    </lineage>
</organism>
<name>A0AAV7MY21_PLEWA</name>
<evidence type="ECO:0000313" key="2">
    <source>
        <dbReference type="EMBL" id="KAJ1106893.1"/>
    </source>
</evidence>
<gene>
    <name evidence="2" type="ORF">NDU88_004291</name>
</gene>
<sequence length="254" mass="26021">MSCRGGAGTRGWLSGARHRFTHLSSAPDSAATPSNSGCLRHPAPAGPLSWKAKKGPAADPFTPGGAPCSPRGTRCPCRPLTGTGEISPPALGTCAVQRPGSHPRPPLTHLAHLGLRAPAAASPVSNISTTAPSTSGPVADPGRLYVAGKLPAMTVGGPLRPAAPLHLPAVPSSASPRLRSRALARARATPPSSHRMDRGRQTLTPLLPAGADSPDPSGLSRWVPGRAVLQDQMAGPVGATRLRVRHLSWSSHAR</sequence>
<feature type="region of interest" description="Disordered" evidence="1">
    <location>
        <begin position="24"/>
        <end position="71"/>
    </location>
</feature>
<evidence type="ECO:0000313" key="3">
    <source>
        <dbReference type="Proteomes" id="UP001066276"/>
    </source>
</evidence>